<dbReference type="Gene3D" id="3.40.50.720">
    <property type="entry name" value="NAD(P)-binding Rossmann-like Domain"/>
    <property type="match status" value="1"/>
</dbReference>
<sequence>MSGRVGGARRVLLTGSTGVVGTELCRALGSAPVELVRVARRPQGEGEIGWEIGVRPPPEELRGPWDVVVHAAASTRWTMNAQEALDSNVRPLDAVLGLLTPQTHLVHVSTAYVGGSDDPYAKDEGFGRYRNGYEWSKARCEELVRERHRGPVTIVRPPLILGRDDDGSIARFSGPYTLLQTLVSGLAAAVIGEPGGYAEVAPVDLVADVIAEAVTGPPPEGLRVETIAGGGACMTLQTLLDVTCGTLNGWRAERGIPPVAVPPFISPRRWHRFFLPFAEQHLSPIQLQAVRLLGMFESYTSMADPFEPTRQVTDPAATLARSVLWWADAKPRLASRISEPWGLIA</sequence>
<evidence type="ECO:0000313" key="2">
    <source>
        <dbReference type="EMBL" id="MFC3986155.1"/>
    </source>
</evidence>
<dbReference type="Proteomes" id="UP001595698">
    <property type="component" value="Unassembled WGS sequence"/>
</dbReference>
<comment type="caution">
    <text evidence="2">The sequence shown here is derived from an EMBL/GenBank/DDBJ whole genome shotgun (WGS) entry which is preliminary data.</text>
</comment>
<keyword evidence="3" id="KW-1185">Reference proteome</keyword>
<organism evidence="2 3">
    <name type="scientific">Streptosporangium jomthongense</name>
    <dbReference type="NCBI Taxonomy" id="1193683"/>
    <lineage>
        <taxon>Bacteria</taxon>
        <taxon>Bacillati</taxon>
        <taxon>Actinomycetota</taxon>
        <taxon>Actinomycetes</taxon>
        <taxon>Streptosporangiales</taxon>
        <taxon>Streptosporangiaceae</taxon>
        <taxon>Streptosporangium</taxon>
    </lineage>
</organism>
<dbReference type="InterPro" id="IPR026055">
    <property type="entry name" value="FAR"/>
</dbReference>
<reference evidence="3" key="1">
    <citation type="journal article" date="2019" name="Int. J. Syst. Evol. Microbiol.">
        <title>The Global Catalogue of Microorganisms (GCM) 10K type strain sequencing project: providing services to taxonomists for standard genome sequencing and annotation.</title>
        <authorList>
            <consortium name="The Broad Institute Genomics Platform"/>
            <consortium name="The Broad Institute Genome Sequencing Center for Infectious Disease"/>
            <person name="Wu L."/>
            <person name="Ma J."/>
        </authorList>
    </citation>
    <scope>NUCLEOTIDE SEQUENCE [LARGE SCALE GENOMIC DNA]</scope>
    <source>
        <strain evidence="3">TBRC 7912</strain>
    </source>
</reference>
<dbReference type="InterPro" id="IPR036291">
    <property type="entry name" value="NAD(P)-bd_dom_sf"/>
</dbReference>
<evidence type="ECO:0000259" key="1">
    <source>
        <dbReference type="Pfam" id="PF07993"/>
    </source>
</evidence>
<dbReference type="SUPFAM" id="SSF51735">
    <property type="entry name" value="NAD(P)-binding Rossmann-fold domains"/>
    <property type="match status" value="1"/>
</dbReference>
<dbReference type="InterPro" id="IPR013120">
    <property type="entry name" value="FAR_NAD-bd"/>
</dbReference>
<gene>
    <name evidence="2" type="ORF">ACFOYY_38920</name>
</gene>
<proteinExistence type="predicted"/>
<dbReference type="PANTHER" id="PTHR11011">
    <property type="entry name" value="MALE STERILITY PROTEIN 2-RELATED"/>
    <property type="match status" value="1"/>
</dbReference>
<evidence type="ECO:0000313" key="3">
    <source>
        <dbReference type="Proteomes" id="UP001595698"/>
    </source>
</evidence>
<dbReference type="PANTHER" id="PTHR11011:SF45">
    <property type="entry name" value="FATTY ACYL-COA REDUCTASE CG8306-RELATED"/>
    <property type="match status" value="1"/>
</dbReference>
<name>A0ABV8FFF4_9ACTN</name>
<accession>A0ABV8FFF4</accession>
<dbReference type="RefSeq" id="WP_386196294.1">
    <property type="nucleotide sequence ID" value="NZ_JBHSBC010000053.1"/>
</dbReference>
<feature type="domain" description="Thioester reductase (TE)" evidence="1">
    <location>
        <begin position="61"/>
        <end position="210"/>
    </location>
</feature>
<dbReference type="Pfam" id="PF07993">
    <property type="entry name" value="NAD_binding_4"/>
    <property type="match status" value="1"/>
</dbReference>
<protein>
    <submittedName>
        <fullName evidence="2">SDR family oxidoreductase</fullName>
    </submittedName>
</protein>
<dbReference type="EMBL" id="JBHSBC010000053">
    <property type="protein sequence ID" value="MFC3986155.1"/>
    <property type="molecule type" value="Genomic_DNA"/>
</dbReference>